<evidence type="ECO:0000313" key="3">
    <source>
        <dbReference type="EMBL" id="KAJ9593202.1"/>
    </source>
</evidence>
<proteinExistence type="predicted"/>
<dbReference type="GO" id="GO:0005739">
    <property type="term" value="C:mitochondrion"/>
    <property type="evidence" value="ECO:0007669"/>
    <property type="project" value="TreeGrafter"/>
</dbReference>
<dbReference type="Proteomes" id="UP001233999">
    <property type="component" value="Unassembled WGS sequence"/>
</dbReference>
<evidence type="ECO:0000313" key="4">
    <source>
        <dbReference type="Proteomes" id="UP001233999"/>
    </source>
</evidence>
<dbReference type="InterPro" id="IPR050700">
    <property type="entry name" value="YIM1/Zinc_Alcohol_DH_Fams"/>
</dbReference>
<keyword evidence="1" id="KW-0472">Membrane</keyword>
<dbReference type="SUPFAM" id="SSF51735">
    <property type="entry name" value="NAD(P)-binding Rossmann-fold domains"/>
    <property type="match status" value="1"/>
</dbReference>
<dbReference type="EMBL" id="JASPKZ010003455">
    <property type="protein sequence ID" value="KAJ9593202.1"/>
    <property type="molecule type" value="Genomic_DNA"/>
</dbReference>
<protein>
    <recommendedName>
        <fullName evidence="2">Enoyl reductase (ER) domain-containing protein</fullName>
    </recommendedName>
</protein>
<keyword evidence="1" id="KW-0812">Transmembrane</keyword>
<feature type="non-terminal residue" evidence="3">
    <location>
        <position position="1"/>
    </location>
</feature>
<evidence type="ECO:0000259" key="2">
    <source>
        <dbReference type="SMART" id="SM00829"/>
    </source>
</evidence>
<gene>
    <name evidence="3" type="ORF">L9F63_015247</name>
</gene>
<dbReference type="InterPro" id="IPR036291">
    <property type="entry name" value="NAD(P)-bd_dom_sf"/>
</dbReference>
<comment type="caution">
    <text evidence="3">The sequence shown here is derived from an EMBL/GenBank/DDBJ whole genome shotgun (WGS) entry which is preliminary data.</text>
</comment>
<reference evidence="3" key="2">
    <citation type="submission" date="2023-05" db="EMBL/GenBank/DDBJ databases">
        <authorList>
            <person name="Fouks B."/>
        </authorList>
    </citation>
    <scope>NUCLEOTIDE SEQUENCE</scope>
    <source>
        <strain evidence="3">Stay&amp;Tobe</strain>
        <tissue evidence="3">Testes</tissue>
    </source>
</reference>
<sequence>MDEVLFHVSQSLEALQVHLYSGVQHGRHMLHGYADQVQTYALDVWSGPRGLQLQQTMQQTWQWLLEFSQEMKRISLQVLNPQQLYTQMVQFLGAEMSRTSVYFGCVGFMLGGVVGVTVGLSLRRKQPNVPRMKAVVCNSYRGFDSLLVDDVPAPVITMLDEVLVQVKAASVDEIDIKICNGYGRVLRKQLTRYNHNATGEFPIILGRDCAGIIVEIGQKVSKFEIGDEVWLSVPYWMSGTMAEYVVVRESHVAKKPKAIGFEIAASIPYAGSVAWDAMVNQAHLDPETMDGKRILVHMGCSPVGCILIQLARLWGAHVTATANLRATPVAQALGANEVIVCGQADVQKQLAVQEP</sequence>
<dbReference type="Pfam" id="PF08240">
    <property type="entry name" value="ADH_N"/>
    <property type="match status" value="1"/>
</dbReference>
<dbReference type="PANTHER" id="PTHR11695">
    <property type="entry name" value="ALCOHOL DEHYDROGENASE RELATED"/>
    <property type="match status" value="1"/>
</dbReference>
<evidence type="ECO:0000256" key="1">
    <source>
        <dbReference type="SAM" id="Phobius"/>
    </source>
</evidence>
<dbReference type="SMART" id="SM00829">
    <property type="entry name" value="PKS_ER"/>
    <property type="match status" value="1"/>
</dbReference>
<dbReference type="GO" id="GO:0016491">
    <property type="term" value="F:oxidoreductase activity"/>
    <property type="evidence" value="ECO:0007669"/>
    <property type="project" value="InterPro"/>
</dbReference>
<accession>A0AAD8EKS8</accession>
<dbReference type="PANTHER" id="PTHR11695:SF645">
    <property type="entry name" value="RETICULON-4-INTERACTING PROTEIN 1, MITOCHONDRIAL-LIKE PROTEIN"/>
    <property type="match status" value="1"/>
</dbReference>
<organism evidence="3 4">
    <name type="scientific">Diploptera punctata</name>
    <name type="common">Pacific beetle cockroach</name>
    <dbReference type="NCBI Taxonomy" id="6984"/>
    <lineage>
        <taxon>Eukaryota</taxon>
        <taxon>Metazoa</taxon>
        <taxon>Ecdysozoa</taxon>
        <taxon>Arthropoda</taxon>
        <taxon>Hexapoda</taxon>
        <taxon>Insecta</taxon>
        <taxon>Pterygota</taxon>
        <taxon>Neoptera</taxon>
        <taxon>Polyneoptera</taxon>
        <taxon>Dictyoptera</taxon>
        <taxon>Blattodea</taxon>
        <taxon>Blaberoidea</taxon>
        <taxon>Blaberidae</taxon>
        <taxon>Diplopterinae</taxon>
        <taxon>Diploptera</taxon>
    </lineage>
</organism>
<dbReference type="InterPro" id="IPR011032">
    <property type="entry name" value="GroES-like_sf"/>
</dbReference>
<feature type="transmembrane region" description="Helical" evidence="1">
    <location>
        <begin position="101"/>
        <end position="122"/>
    </location>
</feature>
<name>A0AAD8EKS8_DIPPU</name>
<feature type="domain" description="Enoyl reductase (ER)" evidence="2">
    <location>
        <begin position="141"/>
        <end position="352"/>
    </location>
</feature>
<keyword evidence="1" id="KW-1133">Transmembrane helix</keyword>
<dbReference type="Gene3D" id="3.90.180.10">
    <property type="entry name" value="Medium-chain alcohol dehydrogenases, catalytic domain"/>
    <property type="match status" value="1"/>
</dbReference>
<keyword evidence="4" id="KW-1185">Reference proteome</keyword>
<dbReference type="InterPro" id="IPR013154">
    <property type="entry name" value="ADH-like_N"/>
</dbReference>
<reference evidence="3" key="1">
    <citation type="journal article" date="2023" name="IScience">
        <title>Live-bearing cockroach genome reveals convergent evolutionary mechanisms linked to viviparity in insects and beyond.</title>
        <authorList>
            <person name="Fouks B."/>
            <person name="Harrison M.C."/>
            <person name="Mikhailova A.A."/>
            <person name="Marchal E."/>
            <person name="English S."/>
            <person name="Carruthers M."/>
            <person name="Jennings E.C."/>
            <person name="Chiamaka E.L."/>
            <person name="Frigard R.A."/>
            <person name="Pippel M."/>
            <person name="Attardo G.M."/>
            <person name="Benoit J.B."/>
            <person name="Bornberg-Bauer E."/>
            <person name="Tobe S.S."/>
        </authorList>
    </citation>
    <scope>NUCLEOTIDE SEQUENCE</scope>
    <source>
        <strain evidence="3">Stay&amp;Tobe</strain>
    </source>
</reference>
<dbReference type="SUPFAM" id="SSF50129">
    <property type="entry name" value="GroES-like"/>
    <property type="match status" value="1"/>
</dbReference>
<dbReference type="AlphaFoldDB" id="A0AAD8EKS8"/>
<dbReference type="Gene3D" id="3.40.50.720">
    <property type="entry name" value="NAD(P)-binding Rossmann-like Domain"/>
    <property type="match status" value="1"/>
</dbReference>
<dbReference type="InterPro" id="IPR020843">
    <property type="entry name" value="ER"/>
</dbReference>